<evidence type="ECO:0000313" key="4">
    <source>
        <dbReference type="Proteomes" id="UP000477543"/>
    </source>
</evidence>
<accession>A0A365Y9I6</accession>
<dbReference type="Proteomes" id="UP000252167">
    <property type="component" value="Unassembled WGS sequence"/>
</dbReference>
<dbReference type="InterPro" id="IPR027396">
    <property type="entry name" value="DsrEFH-like"/>
</dbReference>
<evidence type="ECO:0000313" key="1">
    <source>
        <dbReference type="EMBL" id="NAZ17448.1"/>
    </source>
</evidence>
<keyword evidence="3" id="KW-1185">Reference proteome</keyword>
<dbReference type="SUPFAM" id="SSF75169">
    <property type="entry name" value="DsrEFH-like"/>
    <property type="match status" value="1"/>
</dbReference>
<name>A0A365Y9I6_9MICC</name>
<organism evidence="2 3">
    <name type="scientific">Glutamicibacter soli</name>
    <dbReference type="NCBI Taxonomy" id="453836"/>
    <lineage>
        <taxon>Bacteria</taxon>
        <taxon>Bacillati</taxon>
        <taxon>Actinomycetota</taxon>
        <taxon>Actinomycetes</taxon>
        <taxon>Micrococcales</taxon>
        <taxon>Micrococcaceae</taxon>
        <taxon>Glutamicibacter</taxon>
    </lineage>
</organism>
<dbReference type="Proteomes" id="UP000477543">
    <property type="component" value="Unassembled WGS sequence"/>
</dbReference>
<dbReference type="RefSeq" id="WP_047117687.1">
    <property type="nucleotide sequence ID" value="NZ_JBNBOD010000005.1"/>
</dbReference>
<reference evidence="2 3" key="1">
    <citation type="submission" date="2018-01" db="EMBL/GenBank/DDBJ databases">
        <title>Glutamicibacter soli strain NHPC-3 Whole genome sequence and assembly.</title>
        <authorList>
            <person name="Choudhury P."/>
            <person name="Gupta D."/>
            <person name="Sengupta K."/>
            <person name="Jawed A."/>
            <person name="Sultana N."/>
            <person name="Saha P."/>
        </authorList>
    </citation>
    <scope>NUCLEOTIDE SEQUENCE [LARGE SCALE GENOMIC DNA]</scope>
    <source>
        <strain evidence="2 3">NHPC-3</strain>
    </source>
</reference>
<reference evidence="1 4" key="2">
    <citation type="submission" date="2020-01" db="EMBL/GenBank/DDBJ databases">
        <title>Glutamicibacter soli M275.</title>
        <authorList>
            <person name="Meng X."/>
        </authorList>
    </citation>
    <scope>NUCLEOTIDE SEQUENCE [LARGE SCALE GENOMIC DNA]</scope>
    <source>
        <strain evidence="1 4">M275</strain>
    </source>
</reference>
<dbReference type="EMBL" id="POAF01000010">
    <property type="protein sequence ID" value="RBL99056.1"/>
    <property type="molecule type" value="Genomic_DNA"/>
</dbReference>
<gene>
    <name evidence="2" type="ORF">C1H84_16570</name>
    <name evidence="1" type="ORF">GT020_15450</name>
</gene>
<evidence type="ECO:0008006" key="5">
    <source>
        <dbReference type="Google" id="ProtNLM"/>
    </source>
</evidence>
<dbReference type="Gene3D" id="3.40.1260.10">
    <property type="entry name" value="DsrEFH-like"/>
    <property type="match status" value="1"/>
</dbReference>
<evidence type="ECO:0000313" key="2">
    <source>
        <dbReference type="EMBL" id="RBL99056.1"/>
    </source>
</evidence>
<sequence length="110" mass="11255">MNGPAERHVLLHATQGPEDIARAVAALATLGESLPDARISVIVNGKALAGVRKDAEPIDPASRTQVFACELGMSRNGITADDLQEGLGTVPSAVVALAAGQLDGAAYIRI</sequence>
<evidence type="ECO:0000313" key="3">
    <source>
        <dbReference type="Proteomes" id="UP000252167"/>
    </source>
</evidence>
<dbReference type="EMBL" id="WYDN01000017">
    <property type="protein sequence ID" value="NAZ17448.1"/>
    <property type="molecule type" value="Genomic_DNA"/>
</dbReference>
<protein>
    <recommendedName>
        <fullName evidence="5">Sulfur reduction protein DsrE</fullName>
    </recommendedName>
</protein>
<dbReference type="AlphaFoldDB" id="A0A365Y9I6"/>
<comment type="caution">
    <text evidence="2">The sequence shown here is derived from an EMBL/GenBank/DDBJ whole genome shotgun (WGS) entry which is preliminary data.</text>
</comment>
<proteinExistence type="predicted"/>